<dbReference type="GeneID" id="92801969"/>
<dbReference type="Proteomes" id="UP000076482">
    <property type="component" value="Unassembled WGS sequence"/>
</dbReference>
<dbReference type="Proteomes" id="UP000036243">
    <property type="component" value="Unassembled WGS sequence"/>
</dbReference>
<evidence type="ECO:0000313" key="2">
    <source>
        <dbReference type="EMBL" id="KZD56992.1"/>
    </source>
</evidence>
<protein>
    <submittedName>
        <fullName evidence="2">Uncharacterized protein</fullName>
    </submittedName>
</protein>
<organism evidence="2 5">
    <name type="scientific">Bacillus cereus</name>
    <dbReference type="NCBI Taxonomy" id="1396"/>
    <lineage>
        <taxon>Bacteria</taxon>
        <taxon>Bacillati</taxon>
        <taxon>Bacillota</taxon>
        <taxon>Bacilli</taxon>
        <taxon>Bacillales</taxon>
        <taxon>Bacillaceae</taxon>
        <taxon>Bacillus</taxon>
        <taxon>Bacillus cereus group</taxon>
    </lineage>
</organism>
<name>A0A0J7E2G8_BACCE</name>
<dbReference type="AlphaFoldDB" id="A0A0J7E2G8"/>
<comment type="caution">
    <text evidence="2">The sequence shown here is derived from an EMBL/GenBank/DDBJ whole genome shotgun (WGS) entry which is preliminary data.</text>
</comment>
<dbReference type="RefSeq" id="WP_001123650.1">
    <property type="nucleotide sequence ID" value="NZ_AP022858.1"/>
</dbReference>
<proteinExistence type="predicted"/>
<sequence>MPKEEMKMSIDEIKNAILNPDLIKCLHGVNISNQWGAINGRQLLLDVYRLCEKHEDLLKELNDLKNK</sequence>
<evidence type="ECO:0000313" key="1">
    <source>
        <dbReference type="EMBL" id="KMP15592.1"/>
    </source>
</evidence>
<dbReference type="Proteomes" id="UP000613452">
    <property type="component" value="Unassembled WGS sequence"/>
</dbReference>
<gene>
    <name evidence="2" type="ORF">B4088_4966</name>
    <name evidence="3" type="ORF">JCR31_11725</name>
    <name evidence="1" type="ORF">TQ94_19285</name>
</gene>
<reference evidence="2 5" key="2">
    <citation type="submission" date="2015-09" db="EMBL/GenBank/DDBJ databases">
        <title>Bacillus cereus food isolates.</title>
        <authorList>
            <person name="Boekhorst J."/>
        </authorList>
    </citation>
    <scope>NUCLEOTIDE SEQUENCE [LARGE SCALE GENOMIC DNA]</scope>
    <source>
        <strain evidence="2 5">B4088</strain>
    </source>
</reference>
<dbReference type="EMBL" id="JYFW01000035">
    <property type="protein sequence ID" value="KMP15592.1"/>
    <property type="molecule type" value="Genomic_DNA"/>
</dbReference>
<evidence type="ECO:0000313" key="3">
    <source>
        <dbReference type="EMBL" id="MBK1608580.1"/>
    </source>
</evidence>
<reference evidence="3 6" key="3">
    <citation type="submission" date="2020-12" db="EMBL/GenBank/DDBJ databases">
        <title>Genome assembly for a thermostable protease producing Bacillus cereus MAKP1 strain isolated from chicken gut.</title>
        <authorList>
            <person name="Malaviya A."/>
        </authorList>
    </citation>
    <scope>NUCLEOTIDE SEQUENCE [LARGE SCALE GENOMIC DNA]</scope>
    <source>
        <strain evidence="3 6">MAKP1</strain>
    </source>
</reference>
<accession>A0A0J7E2G8</accession>
<evidence type="ECO:0000313" key="5">
    <source>
        <dbReference type="Proteomes" id="UP000076482"/>
    </source>
</evidence>
<dbReference type="EMBL" id="JAEFBZ010000001">
    <property type="protein sequence ID" value="MBK1608580.1"/>
    <property type="molecule type" value="Genomic_DNA"/>
</dbReference>
<evidence type="ECO:0000313" key="4">
    <source>
        <dbReference type="Proteomes" id="UP000036243"/>
    </source>
</evidence>
<dbReference type="PATRIC" id="fig|1396.438.peg.3865"/>
<reference evidence="1 4" key="1">
    <citation type="submission" date="2015-02" db="EMBL/GenBank/DDBJ databases">
        <title>Evolution of B. cereus sensu lato: Distribution, horizontal transfer and duplication of chromosomal virulence genes.</title>
        <authorList>
            <person name="Boehm M.-E."/>
            <person name="Huptas C."/>
            <person name="Krey V.M."/>
            <person name="Scherer S."/>
        </authorList>
    </citation>
    <scope>NUCLEOTIDE SEQUENCE [LARGE SCALE GENOMIC DNA]</scope>
    <source>
        <strain evidence="1 4">#17</strain>
    </source>
</reference>
<dbReference type="EMBL" id="LJKE01000091">
    <property type="protein sequence ID" value="KZD56992.1"/>
    <property type="molecule type" value="Genomic_DNA"/>
</dbReference>
<evidence type="ECO:0000313" key="6">
    <source>
        <dbReference type="Proteomes" id="UP000613452"/>
    </source>
</evidence>